<evidence type="ECO:0000259" key="2">
    <source>
        <dbReference type="PROSITE" id="PS50213"/>
    </source>
</evidence>
<proteinExistence type="predicted"/>
<organism evidence="3 4">
    <name type="scientific">Marchantia polymorpha subsp. ruderalis</name>
    <dbReference type="NCBI Taxonomy" id="1480154"/>
    <lineage>
        <taxon>Eukaryota</taxon>
        <taxon>Viridiplantae</taxon>
        <taxon>Streptophyta</taxon>
        <taxon>Embryophyta</taxon>
        <taxon>Marchantiophyta</taxon>
        <taxon>Marchantiopsida</taxon>
        <taxon>Marchantiidae</taxon>
        <taxon>Marchantiales</taxon>
        <taxon>Marchantiaceae</taxon>
        <taxon>Marchantia</taxon>
    </lineage>
</organism>
<accession>A0A176WGI8</accession>
<dbReference type="Proteomes" id="UP000077202">
    <property type="component" value="Unassembled WGS sequence"/>
</dbReference>
<dbReference type="AlphaFoldDB" id="A0A176WGI8"/>
<dbReference type="SMART" id="SM00554">
    <property type="entry name" value="FAS1"/>
    <property type="match status" value="1"/>
</dbReference>
<dbReference type="Gene3D" id="2.30.180.10">
    <property type="entry name" value="FAS1 domain"/>
    <property type="match status" value="1"/>
</dbReference>
<evidence type="ECO:0000256" key="1">
    <source>
        <dbReference type="SAM" id="SignalP"/>
    </source>
</evidence>
<keyword evidence="1" id="KW-0732">Signal</keyword>
<dbReference type="SUPFAM" id="SSF82153">
    <property type="entry name" value="FAS1 domain"/>
    <property type="match status" value="1"/>
</dbReference>
<keyword evidence="4" id="KW-1185">Reference proteome</keyword>
<dbReference type="InterPro" id="IPR000782">
    <property type="entry name" value="FAS1_domain"/>
</dbReference>
<feature type="domain" description="FAS1" evidence="2">
    <location>
        <begin position="30"/>
        <end position="165"/>
    </location>
</feature>
<sequence>MALIRSRGGAAGVLVGVLLLVSVASTSAMMVDLAAVLSGQGGFSEIIKVAQNANRTQWPSAFTFFAPSNGAVKKYSCLKEPGQSSIAGRVLQYHMLTAAYADAAIVTRTSKAPWLAYTALAGQRLNITNKNGKITIVGNGITAKLNKQDVVSKSTQSVQGIDKMFIPTTIQNVCGIKAGSTSSTTARMVLAPISPSGRRFENKRKEEQTLGSCGANGGLSLSRVLLLAVVVQRLAELC</sequence>
<dbReference type="InterPro" id="IPR036378">
    <property type="entry name" value="FAS1_dom_sf"/>
</dbReference>
<feature type="signal peptide" evidence="1">
    <location>
        <begin position="1"/>
        <end position="28"/>
    </location>
</feature>
<protein>
    <recommendedName>
        <fullName evidence="2">FAS1 domain-containing protein</fullName>
    </recommendedName>
</protein>
<dbReference type="Pfam" id="PF02469">
    <property type="entry name" value="Fasciclin"/>
    <property type="match status" value="1"/>
</dbReference>
<evidence type="ECO:0000313" key="4">
    <source>
        <dbReference type="Proteomes" id="UP000077202"/>
    </source>
</evidence>
<dbReference type="EMBL" id="LVLJ01001095">
    <property type="protein sequence ID" value="OAE31452.1"/>
    <property type="molecule type" value="Genomic_DNA"/>
</dbReference>
<dbReference type="PROSITE" id="PS50213">
    <property type="entry name" value="FAS1"/>
    <property type="match status" value="1"/>
</dbReference>
<feature type="chain" id="PRO_5008052559" description="FAS1 domain-containing protein" evidence="1">
    <location>
        <begin position="29"/>
        <end position="238"/>
    </location>
</feature>
<gene>
    <name evidence="3" type="ORF">AXG93_725s1420</name>
</gene>
<reference evidence="3" key="1">
    <citation type="submission" date="2016-03" db="EMBL/GenBank/DDBJ databases">
        <title>Mechanisms controlling the formation of the plant cell surface in tip-growing cells are functionally conserved among land plants.</title>
        <authorList>
            <person name="Honkanen S."/>
            <person name="Jones V.A."/>
            <person name="Morieri G."/>
            <person name="Champion C."/>
            <person name="Hetherington A.J."/>
            <person name="Kelly S."/>
            <person name="Saint-Marcoux D."/>
            <person name="Proust H."/>
            <person name="Prescott H."/>
            <person name="Dolan L."/>
        </authorList>
    </citation>
    <scope>NUCLEOTIDE SEQUENCE [LARGE SCALE GENOMIC DNA]</scope>
    <source>
        <tissue evidence="3">Whole gametophyte</tissue>
    </source>
</reference>
<comment type="caution">
    <text evidence="3">The sequence shown here is derived from an EMBL/GenBank/DDBJ whole genome shotgun (WGS) entry which is preliminary data.</text>
</comment>
<evidence type="ECO:0000313" key="3">
    <source>
        <dbReference type="EMBL" id="OAE31452.1"/>
    </source>
</evidence>
<name>A0A176WGI8_MARPO</name>